<dbReference type="EMBL" id="CP095049">
    <property type="protein sequence ID" value="UOQ52013.1"/>
    <property type="molecule type" value="Genomic_DNA"/>
</dbReference>
<protein>
    <submittedName>
        <fullName evidence="3">T9SS type A sorting domain-containing protein</fullName>
    </submittedName>
</protein>
<organism evidence="3 4">
    <name type="scientific">Hymenobacter cellulosivorans</name>
    <dbReference type="NCBI Taxonomy" id="2932249"/>
    <lineage>
        <taxon>Bacteria</taxon>
        <taxon>Pseudomonadati</taxon>
        <taxon>Bacteroidota</taxon>
        <taxon>Cytophagia</taxon>
        <taxon>Cytophagales</taxon>
        <taxon>Hymenobacteraceae</taxon>
        <taxon>Hymenobacter</taxon>
    </lineage>
</organism>
<feature type="chain" id="PRO_5045935833" evidence="1">
    <location>
        <begin position="30"/>
        <end position="570"/>
    </location>
</feature>
<dbReference type="RefSeq" id="WP_244715599.1">
    <property type="nucleotide sequence ID" value="NZ_CP095049.1"/>
</dbReference>
<accession>A0ABY4F5Q9</accession>
<keyword evidence="1" id="KW-0732">Signal</keyword>
<feature type="domain" description="Secretion system C-terminal sorting" evidence="2">
    <location>
        <begin position="494"/>
        <end position="561"/>
    </location>
</feature>
<sequence length="570" mass="57487">MKTSFLSTFSHRRWLLFVGLSLAGSPGYAQGDWQSVANLGGNISDVRATTTDEAGNVYLAGAFSGTVTLGSQTLTSVGGTDVFLAKWNTSGFVWAQRAGGVGDDAATAVATHSGSVYVGGTFAGATAAFGSTTLTNAGTAPTTDIFVARYTDAGSAANLNWAQQAGGTANDELNAVAATAADVYAVGSFVGSARFGNAFLTSSVSTSPDIFITKLTTTGSAGGFVWTQSAGGPGPDAATAVGVSGANVYVAGSFSNTGSFGTNLVFSAGNQDLFVTRLTDAGSTSSFAWVQRAGGANDDLATCLAVRGSGVYVAGSFASIAANFTGVILANNGNADLFVAKLNDIGTTAPVFSWAQRAGGTGFEQATALALNGSSLYVAGQFNSPLVGFGTAAALSNSQSGFFDILVAKINDLGPSNNFTWAQQAGSPQHDYAKGLAVSGARVYMVGSVTLPARFGSQQLSGTAGTTTSFLATLLDTNVITAQAEAAELAGLSLYPNPAHHRVMLQLPAGSGAAATATLLDATGRIVRSSLVTPTANGVVEVPLTGLRAGLYYVQVQLGKLRAARPLVVE</sequence>
<proteinExistence type="predicted"/>
<gene>
    <name evidence="3" type="ORF">MUN80_19895</name>
</gene>
<keyword evidence="4" id="KW-1185">Reference proteome</keyword>
<reference evidence="3 4" key="1">
    <citation type="submission" date="2022-04" db="EMBL/GenBank/DDBJ databases">
        <title>Hymenobacter sp. isolated from the air.</title>
        <authorList>
            <person name="Won M."/>
            <person name="Lee C.-M."/>
            <person name="Woen H.-Y."/>
            <person name="Kwon S.-W."/>
        </authorList>
    </citation>
    <scope>NUCLEOTIDE SEQUENCE [LARGE SCALE GENOMIC DNA]</scope>
    <source>
        <strain evidence="4">5116 S-27</strain>
    </source>
</reference>
<evidence type="ECO:0000313" key="3">
    <source>
        <dbReference type="EMBL" id="UOQ52013.1"/>
    </source>
</evidence>
<evidence type="ECO:0000256" key="1">
    <source>
        <dbReference type="SAM" id="SignalP"/>
    </source>
</evidence>
<dbReference type="Proteomes" id="UP000831785">
    <property type="component" value="Chromosome"/>
</dbReference>
<evidence type="ECO:0000313" key="4">
    <source>
        <dbReference type="Proteomes" id="UP000831785"/>
    </source>
</evidence>
<name>A0ABY4F5Q9_9BACT</name>
<dbReference type="NCBIfam" id="TIGR04183">
    <property type="entry name" value="Por_Secre_tail"/>
    <property type="match status" value="1"/>
</dbReference>
<dbReference type="InterPro" id="IPR026444">
    <property type="entry name" value="Secre_tail"/>
</dbReference>
<feature type="signal peptide" evidence="1">
    <location>
        <begin position="1"/>
        <end position="29"/>
    </location>
</feature>
<dbReference type="Pfam" id="PF18962">
    <property type="entry name" value="Por_Secre_tail"/>
    <property type="match status" value="1"/>
</dbReference>
<evidence type="ECO:0000259" key="2">
    <source>
        <dbReference type="Pfam" id="PF18962"/>
    </source>
</evidence>